<keyword evidence="2" id="KW-1185">Reference proteome</keyword>
<organism evidence="1 2">
    <name type="scientific">Channa argus</name>
    <name type="common">Northern snakehead</name>
    <name type="synonym">Ophicephalus argus</name>
    <dbReference type="NCBI Taxonomy" id="215402"/>
    <lineage>
        <taxon>Eukaryota</taxon>
        <taxon>Metazoa</taxon>
        <taxon>Chordata</taxon>
        <taxon>Craniata</taxon>
        <taxon>Vertebrata</taxon>
        <taxon>Euteleostomi</taxon>
        <taxon>Actinopterygii</taxon>
        <taxon>Neopterygii</taxon>
        <taxon>Teleostei</taxon>
        <taxon>Neoteleostei</taxon>
        <taxon>Acanthomorphata</taxon>
        <taxon>Anabantaria</taxon>
        <taxon>Anabantiformes</taxon>
        <taxon>Channoidei</taxon>
        <taxon>Channidae</taxon>
        <taxon>Channa</taxon>
    </lineage>
</organism>
<gene>
    <name evidence="1" type="ORF">EXN66_Car001058</name>
</gene>
<evidence type="ECO:0000313" key="1">
    <source>
        <dbReference type="EMBL" id="KAF3707885.1"/>
    </source>
</evidence>
<evidence type="ECO:0000313" key="2">
    <source>
        <dbReference type="Proteomes" id="UP000503349"/>
    </source>
</evidence>
<dbReference type="Proteomes" id="UP000503349">
    <property type="component" value="Chromosome 1"/>
</dbReference>
<name>A0A6G1QZD3_CHAAH</name>
<reference evidence="1 2" key="1">
    <citation type="submission" date="2019-02" db="EMBL/GenBank/DDBJ databases">
        <title>Opniocepnalus argus genome.</title>
        <authorList>
            <person name="Zhou C."/>
            <person name="Xiao S."/>
        </authorList>
    </citation>
    <scope>NUCLEOTIDE SEQUENCE [LARGE SCALE GENOMIC DNA]</scope>
    <source>
        <strain evidence="1">OARG1902GOOAL</strain>
        <tissue evidence="1">Muscle</tissue>
    </source>
</reference>
<reference evidence="2" key="2">
    <citation type="submission" date="2019-02" db="EMBL/GenBank/DDBJ databases">
        <title>Opniocepnalus argus Var Kimnra genome.</title>
        <authorList>
            <person name="Zhou C."/>
            <person name="Xiao S."/>
        </authorList>
    </citation>
    <scope>NUCLEOTIDE SEQUENCE [LARGE SCALE GENOMIC DNA]</scope>
</reference>
<dbReference type="EMBL" id="CM015712">
    <property type="protein sequence ID" value="KAF3707885.1"/>
    <property type="molecule type" value="Genomic_DNA"/>
</dbReference>
<proteinExistence type="predicted"/>
<accession>A0A6G1QZD3</accession>
<sequence length="56" mass="6134">MSDALPDATLPNFDRHCTAVEGFGVMPRDTSTYSQGWGLNHSPCGPWTTVFCCINQ</sequence>
<protein>
    <submittedName>
        <fullName evidence="1">Uncharacterized protein</fullName>
    </submittedName>
</protein>
<dbReference type="AlphaFoldDB" id="A0A6G1QZD3"/>